<name>A0ABQ1NEV4_9BACI</name>
<organism evidence="2 3">
    <name type="scientific">Thalassobacillus devorans</name>
    <dbReference type="NCBI Taxonomy" id="279813"/>
    <lineage>
        <taxon>Bacteria</taxon>
        <taxon>Bacillati</taxon>
        <taxon>Bacillota</taxon>
        <taxon>Bacilli</taxon>
        <taxon>Bacillales</taxon>
        <taxon>Bacillaceae</taxon>
        <taxon>Thalassobacillus</taxon>
    </lineage>
</organism>
<evidence type="ECO:0000256" key="1">
    <source>
        <dbReference type="SAM" id="Phobius"/>
    </source>
</evidence>
<dbReference type="EMBL" id="BMCJ01000001">
    <property type="protein sequence ID" value="GGC74544.1"/>
    <property type="molecule type" value="Genomic_DNA"/>
</dbReference>
<accession>A0ABQ1NEV4</accession>
<keyword evidence="1" id="KW-1133">Transmembrane helix</keyword>
<gene>
    <name evidence="2" type="ORF">GCM10007216_01470</name>
</gene>
<dbReference type="InterPro" id="IPR021324">
    <property type="entry name" value="DUF2929"/>
</dbReference>
<sequence>MRFFWTIFWAFLLSFMITYVISNMVGGSFSMGQVVVLTILFSGAAIVLGETLITDEA</sequence>
<keyword evidence="1" id="KW-0472">Membrane</keyword>
<dbReference type="Pfam" id="PF11151">
    <property type="entry name" value="DUF2929"/>
    <property type="match status" value="1"/>
</dbReference>
<evidence type="ECO:0000313" key="3">
    <source>
        <dbReference type="Proteomes" id="UP000619534"/>
    </source>
</evidence>
<feature type="transmembrane region" description="Helical" evidence="1">
    <location>
        <begin position="32"/>
        <end position="53"/>
    </location>
</feature>
<reference evidence="3" key="1">
    <citation type="journal article" date="2019" name="Int. J. Syst. Evol. Microbiol.">
        <title>The Global Catalogue of Microorganisms (GCM) 10K type strain sequencing project: providing services to taxonomists for standard genome sequencing and annotation.</title>
        <authorList>
            <consortium name="The Broad Institute Genomics Platform"/>
            <consortium name="The Broad Institute Genome Sequencing Center for Infectious Disease"/>
            <person name="Wu L."/>
            <person name="Ma J."/>
        </authorList>
    </citation>
    <scope>NUCLEOTIDE SEQUENCE [LARGE SCALE GENOMIC DNA]</scope>
    <source>
        <strain evidence="3">CCM 7282</strain>
    </source>
</reference>
<evidence type="ECO:0008006" key="4">
    <source>
        <dbReference type="Google" id="ProtNLM"/>
    </source>
</evidence>
<dbReference type="RefSeq" id="WP_082411993.1">
    <property type="nucleotide sequence ID" value="NZ_BMCJ01000001.1"/>
</dbReference>
<protein>
    <recommendedName>
        <fullName evidence="4">DUF2929 family protein</fullName>
    </recommendedName>
</protein>
<keyword evidence="1" id="KW-0812">Transmembrane</keyword>
<dbReference type="Proteomes" id="UP000619534">
    <property type="component" value="Unassembled WGS sequence"/>
</dbReference>
<proteinExistence type="predicted"/>
<comment type="caution">
    <text evidence="2">The sequence shown here is derived from an EMBL/GenBank/DDBJ whole genome shotgun (WGS) entry which is preliminary data.</text>
</comment>
<keyword evidence="3" id="KW-1185">Reference proteome</keyword>
<evidence type="ECO:0000313" key="2">
    <source>
        <dbReference type="EMBL" id="GGC74544.1"/>
    </source>
</evidence>